<feature type="transmembrane region" description="Helical" evidence="5">
    <location>
        <begin position="166"/>
        <end position="186"/>
    </location>
</feature>
<feature type="transmembrane region" description="Helical" evidence="5">
    <location>
        <begin position="102"/>
        <end position="127"/>
    </location>
</feature>
<dbReference type="InterPro" id="IPR047817">
    <property type="entry name" value="ABC2_TM_bact-type"/>
</dbReference>
<dbReference type="InterPro" id="IPR000412">
    <property type="entry name" value="ABC_2_transport"/>
</dbReference>
<evidence type="ECO:0000256" key="3">
    <source>
        <dbReference type="ARBA" id="ARBA00022989"/>
    </source>
</evidence>
<keyword evidence="2 5" id="KW-0812">Transmembrane</keyword>
<proteinExistence type="inferred from homology"/>
<dbReference type="PROSITE" id="PS51012">
    <property type="entry name" value="ABC_TM2"/>
    <property type="match status" value="1"/>
</dbReference>
<dbReference type="InterPro" id="IPR013525">
    <property type="entry name" value="ABC2_TM"/>
</dbReference>
<keyword evidence="5" id="KW-0813">Transport</keyword>
<feature type="transmembrane region" description="Helical" evidence="5">
    <location>
        <begin position="20"/>
        <end position="40"/>
    </location>
</feature>
<comment type="similarity">
    <text evidence="5">Belongs to the ABC-2 integral membrane protein family.</text>
</comment>
<dbReference type="AlphaFoldDB" id="A0A1G2KPJ5"/>
<evidence type="ECO:0000256" key="2">
    <source>
        <dbReference type="ARBA" id="ARBA00022692"/>
    </source>
</evidence>
<dbReference type="GO" id="GO:0140359">
    <property type="term" value="F:ABC-type transporter activity"/>
    <property type="evidence" value="ECO:0007669"/>
    <property type="project" value="InterPro"/>
</dbReference>
<evidence type="ECO:0000256" key="4">
    <source>
        <dbReference type="ARBA" id="ARBA00023136"/>
    </source>
</evidence>
<name>A0A1G2KPJ5_9BACT</name>
<feature type="transmembrane region" description="Helical" evidence="5">
    <location>
        <begin position="228"/>
        <end position="245"/>
    </location>
</feature>
<reference evidence="7 8" key="1">
    <citation type="journal article" date="2016" name="Nat. Commun.">
        <title>Thousands of microbial genomes shed light on interconnected biogeochemical processes in an aquifer system.</title>
        <authorList>
            <person name="Anantharaman K."/>
            <person name="Brown C.T."/>
            <person name="Hug L.A."/>
            <person name="Sharon I."/>
            <person name="Castelle C.J."/>
            <person name="Probst A.J."/>
            <person name="Thomas B.C."/>
            <person name="Singh A."/>
            <person name="Wilkins M.J."/>
            <person name="Karaoz U."/>
            <person name="Brodie E.L."/>
            <person name="Williams K.H."/>
            <person name="Hubbard S.S."/>
            <person name="Banfield J.F."/>
        </authorList>
    </citation>
    <scope>NUCLEOTIDE SEQUENCE [LARGE SCALE GENOMIC DNA]</scope>
</reference>
<feature type="domain" description="ABC transmembrane type-2" evidence="6">
    <location>
        <begin position="19"/>
        <end position="248"/>
    </location>
</feature>
<feature type="transmembrane region" description="Helical" evidence="5">
    <location>
        <begin position="139"/>
        <end position="160"/>
    </location>
</feature>
<gene>
    <name evidence="7" type="ORF">A3C07_01040</name>
</gene>
<dbReference type="Proteomes" id="UP000179023">
    <property type="component" value="Unassembled WGS sequence"/>
</dbReference>
<dbReference type="STRING" id="1802270.A3C07_01040"/>
<dbReference type="EMBL" id="MHQI01000016">
    <property type="protein sequence ID" value="OHA00421.1"/>
    <property type="molecule type" value="Genomic_DNA"/>
</dbReference>
<comment type="caution">
    <text evidence="7">The sequence shown here is derived from an EMBL/GenBank/DDBJ whole genome shotgun (WGS) entry which is preliminary data.</text>
</comment>
<dbReference type="PANTHER" id="PTHR43332">
    <property type="entry name" value="INNER MEMBRANE TRANSPORT PERMEASE YADH-RELATED"/>
    <property type="match status" value="1"/>
</dbReference>
<keyword evidence="5" id="KW-1003">Cell membrane</keyword>
<dbReference type="PIRSF" id="PIRSF006648">
    <property type="entry name" value="DrrB"/>
    <property type="match status" value="1"/>
</dbReference>
<accession>A0A1G2KPJ5</accession>
<keyword evidence="4 5" id="KW-0472">Membrane</keyword>
<evidence type="ECO:0000256" key="1">
    <source>
        <dbReference type="ARBA" id="ARBA00004141"/>
    </source>
</evidence>
<dbReference type="InterPro" id="IPR052522">
    <property type="entry name" value="ABC-2_transport_permease"/>
</dbReference>
<evidence type="ECO:0000313" key="7">
    <source>
        <dbReference type="EMBL" id="OHA00421.1"/>
    </source>
</evidence>
<comment type="caution">
    <text evidence="5">Lacks conserved residue(s) required for the propagation of feature annotation.</text>
</comment>
<evidence type="ECO:0000256" key="5">
    <source>
        <dbReference type="RuleBase" id="RU361157"/>
    </source>
</evidence>
<dbReference type="GO" id="GO:0043190">
    <property type="term" value="C:ATP-binding cassette (ABC) transporter complex"/>
    <property type="evidence" value="ECO:0007669"/>
    <property type="project" value="InterPro"/>
</dbReference>
<dbReference type="PRINTS" id="PR00164">
    <property type="entry name" value="ABC2TRNSPORT"/>
</dbReference>
<organism evidence="7 8">
    <name type="scientific">Candidatus Sungbacteria bacterium RIFCSPHIGHO2_02_FULL_47_11</name>
    <dbReference type="NCBI Taxonomy" id="1802270"/>
    <lineage>
        <taxon>Bacteria</taxon>
        <taxon>Candidatus Sungiibacteriota</taxon>
    </lineage>
</organism>
<sequence>MNPIGLLAFIERHTLILFRVPIQTVFTPLITAVLYIFVFGKIVGERIGDIMGVPYIDFVLPGLVMMNVVMSSFTDTSSGTYFFRFTRSIEELLTAPFSYGEIIIGIVTRGVVRGLLVGTGVYVLALFFTSASIAHLGFFFLYALAVSIIFSLVGVLVGIFSDHFEHLTILNTFLIVPLTFLGGVFNSITMLPESVQPWVRLNPFFYFVDSFRFAMIGVREANTTTGDTIMGTLIVLLAFTVWYLFKKGYKIKI</sequence>
<dbReference type="NCBIfam" id="NF011648">
    <property type="entry name" value="PRK15066.1"/>
    <property type="match status" value="1"/>
</dbReference>
<dbReference type="PANTHER" id="PTHR43332:SF2">
    <property type="entry name" value="INNER MEMBRANE TRANSPORT PERMEASE YADH"/>
    <property type="match status" value="1"/>
</dbReference>
<evidence type="ECO:0000313" key="8">
    <source>
        <dbReference type="Proteomes" id="UP000179023"/>
    </source>
</evidence>
<protein>
    <recommendedName>
        <fullName evidence="5">Transport permease protein</fullName>
    </recommendedName>
</protein>
<dbReference type="Pfam" id="PF01061">
    <property type="entry name" value="ABC2_membrane"/>
    <property type="match status" value="1"/>
</dbReference>
<evidence type="ECO:0000259" key="6">
    <source>
        <dbReference type="PROSITE" id="PS51012"/>
    </source>
</evidence>
<keyword evidence="3 5" id="KW-1133">Transmembrane helix</keyword>
<comment type="subcellular location">
    <subcellularLocation>
        <location evidence="5">Cell membrane</location>
        <topology evidence="5">Multi-pass membrane protein</topology>
    </subcellularLocation>
    <subcellularLocation>
        <location evidence="1">Membrane</location>
        <topology evidence="1">Multi-pass membrane protein</topology>
    </subcellularLocation>
</comment>